<organism evidence="2 3">
    <name type="scientific">Gryllotalpicola protaetiae</name>
    <dbReference type="NCBI Taxonomy" id="2419771"/>
    <lineage>
        <taxon>Bacteria</taxon>
        <taxon>Bacillati</taxon>
        <taxon>Actinomycetota</taxon>
        <taxon>Actinomycetes</taxon>
        <taxon>Micrococcales</taxon>
        <taxon>Microbacteriaceae</taxon>
        <taxon>Gryllotalpicola</taxon>
    </lineage>
</organism>
<feature type="transmembrane region" description="Helical" evidence="1">
    <location>
        <begin position="155"/>
        <end position="176"/>
    </location>
</feature>
<keyword evidence="1" id="KW-1133">Transmembrane helix</keyword>
<dbReference type="RefSeq" id="WP_120789991.1">
    <property type="nucleotide sequence ID" value="NZ_CP032624.1"/>
</dbReference>
<name>A0A387C1S4_9MICO</name>
<keyword evidence="1" id="KW-0812">Transmembrane</keyword>
<proteinExistence type="predicted"/>
<feature type="transmembrane region" description="Helical" evidence="1">
    <location>
        <begin position="104"/>
        <end position="122"/>
    </location>
</feature>
<evidence type="ECO:0000256" key="1">
    <source>
        <dbReference type="SAM" id="Phobius"/>
    </source>
</evidence>
<dbReference type="KEGG" id="gry:D7I44_13590"/>
<keyword evidence="1" id="KW-0472">Membrane</keyword>
<feature type="transmembrane region" description="Helical" evidence="1">
    <location>
        <begin position="29"/>
        <end position="50"/>
    </location>
</feature>
<dbReference type="Proteomes" id="UP000275069">
    <property type="component" value="Chromosome"/>
</dbReference>
<protein>
    <recommendedName>
        <fullName evidence="4">DUF4386 family protein</fullName>
    </recommendedName>
</protein>
<sequence length="237" mass="24643">MTQTIAAPQFTAQLTPDPTAGFRRFCTAVALPLGILAQAVVNLAYALATLNGGDDSTAANAMELYSSEEGLLRLATVALIVGVMILIVGLPTATRVLRPTRPRLALIAVALMGAGYISYAVVSGTNWLVMALGEHHVDAAAAIDASQNDPSAQPWFLVFVAGNLVGTLLLGLAALLSRGVPKLAGVLIIAWPVLHVTGLIAGSEWFEVAGAILETVGLAMVAAIALRLPLDEWRTRG</sequence>
<feature type="transmembrane region" description="Helical" evidence="1">
    <location>
        <begin position="70"/>
        <end position="92"/>
    </location>
</feature>
<dbReference type="AlphaFoldDB" id="A0A387C1S4"/>
<evidence type="ECO:0000313" key="2">
    <source>
        <dbReference type="EMBL" id="AYG04461.1"/>
    </source>
</evidence>
<keyword evidence="3" id="KW-1185">Reference proteome</keyword>
<evidence type="ECO:0000313" key="3">
    <source>
        <dbReference type="Proteomes" id="UP000275069"/>
    </source>
</evidence>
<feature type="transmembrane region" description="Helical" evidence="1">
    <location>
        <begin position="208"/>
        <end position="230"/>
    </location>
</feature>
<dbReference type="OrthoDB" id="3368958at2"/>
<feature type="transmembrane region" description="Helical" evidence="1">
    <location>
        <begin position="183"/>
        <end position="202"/>
    </location>
</feature>
<reference evidence="2 3" key="1">
    <citation type="submission" date="2018-09" db="EMBL/GenBank/DDBJ databases">
        <title>Genome sequencing of strain 2DFW10M-5.</title>
        <authorList>
            <person name="Heo J."/>
            <person name="Kim S.-J."/>
            <person name="Kwon S.-W."/>
        </authorList>
    </citation>
    <scope>NUCLEOTIDE SEQUENCE [LARGE SCALE GENOMIC DNA]</scope>
    <source>
        <strain evidence="2 3">2DFW10M-5</strain>
    </source>
</reference>
<gene>
    <name evidence="2" type="ORF">D7I44_13590</name>
</gene>
<evidence type="ECO:0008006" key="4">
    <source>
        <dbReference type="Google" id="ProtNLM"/>
    </source>
</evidence>
<dbReference type="EMBL" id="CP032624">
    <property type="protein sequence ID" value="AYG04461.1"/>
    <property type="molecule type" value="Genomic_DNA"/>
</dbReference>
<accession>A0A387C1S4</accession>